<dbReference type="Proteomes" id="UP001153555">
    <property type="component" value="Unassembled WGS sequence"/>
</dbReference>
<dbReference type="PANTHER" id="PTHR47487:SF8">
    <property type="entry name" value="OS08G0270900 PROTEIN"/>
    <property type="match status" value="1"/>
</dbReference>
<keyword evidence="5" id="KW-1185">Reference proteome</keyword>
<gene>
    <name evidence="4" type="ORF">SHERM_14973</name>
</gene>
<organism evidence="4 5">
    <name type="scientific">Striga hermonthica</name>
    <name type="common">Purple witchweed</name>
    <name type="synonym">Buchnera hermonthica</name>
    <dbReference type="NCBI Taxonomy" id="68872"/>
    <lineage>
        <taxon>Eukaryota</taxon>
        <taxon>Viridiplantae</taxon>
        <taxon>Streptophyta</taxon>
        <taxon>Embryophyta</taxon>
        <taxon>Tracheophyta</taxon>
        <taxon>Spermatophyta</taxon>
        <taxon>Magnoliopsida</taxon>
        <taxon>eudicotyledons</taxon>
        <taxon>Gunneridae</taxon>
        <taxon>Pentapetalae</taxon>
        <taxon>asterids</taxon>
        <taxon>lamiids</taxon>
        <taxon>Lamiales</taxon>
        <taxon>Orobanchaceae</taxon>
        <taxon>Buchnereae</taxon>
        <taxon>Striga</taxon>
    </lineage>
</organism>
<feature type="domain" description="C2H2-type" evidence="2">
    <location>
        <begin position="261"/>
        <end position="285"/>
    </location>
</feature>
<dbReference type="GO" id="GO:0008270">
    <property type="term" value="F:zinc ion binding"/>
    <property type="evidence" value="ECO:0007669"/>
    <property type="project" value="InterPro"/>
</dbReference>
<dbReference type="InterPro" id="IPR013087">
    <property type="entry name" value="Znf_C2H2_type"/>
</dbReference>
<reference evidence="4" key="1">
    <citation type="submission" date="2019-12" db="EMBL/GenBank/DDBJ databases">
        <authorList>
            <person name="Scholes J."/>
        </authorList>
    </citation>
    <scope>NUCLEOTIDE SEQUENCE</scope>
</reference>
<feature type="region of interest" description="Disordered" evidence="1">
    <location>
        <begin position="314"/>
        <end position="333"/>
    </location>
</feature>
<feature type="domain" description="C2H2-type" evidence="2">
    <location>
        <begin position="340"/>
        <end position="364"/>
    </location>
</feature>
<evidence type="ECO:0000256" key="1">
    <source>
        <dbReference type="SAM" id="MobiDB-lite"/>
    </source>
</evidence>
<dbReference type="OrthoDB" id="10009287at2759"/>
<evidence type="ECO:0000259" key="2">
    <source>
        <dbReference type="SMART" id="SM00355"/>
    </source>
</evidence>
<dbReference type="EMBL" id="CACSLK010012206">
    <property type="protein sequence ID" value="CAA0814703.1"/>
    <property type="molecule type" value="Genomic_DNA"/>
</dbReference>
<feature type="domain" description="U1-type" evidence="3">
    <location>
        <begin position="258"/>
        <end position="292"/>
    </location>
</feature>
<name>A0A9N7R6M3_STRHE</name>
<accession>A0A9N7R6M3</accession>
<evidence type="ECO:0000313" key="5">
    <source>
        <dbReference type="Proteomes" id="UP001153555"/>
    </source>
</evidence>
<dbReference type="AlphaFoldDB" id="A0A9N7R6M3"/>
<proteinExistence type="predicted"/>
<dbReference type="SUPFAM" id="SSF57667">
    <property type="entry name" value="beta-beta-alpha zinc fingers"/>
    <property type="match status" value="2"/>
</dbReference>
<dbReference type="GO" id="GO:0003676">
    <property type="term" value="F:nucleic acid binding"/>
    <property type="evidence" value="ECO:0007669"/>
    <property type="project" value="InterPro"/>
</dbReference>
<evidence type="ECO:0000313" key="4">
    <source>
        <dbReference type="EMBL" id="CAA0814703.1"/>
    </source>
</evidence>
<dbReference type="InterPro" id="IPR036236">
    <property type="entry name" value="Znf_C2H2_sf"/>
</dbReference>
<comment type="caution">
    <text evidence="4">The sequence shown here is derived from an EMBL/GenBank/DDBJ whole genome shotgun (WGS) entry which is preliminary data.</text>
</comment>
<dbReference type="InterPro" id="IPR003604">
    <property type="entry name" value="Matrin/U1-like-C_Znf_C2H2"/>
</dbReference>
<dbReference type="SMART" id="SM00451">
    <property type="entry name" value="ZnF_U1"/>
    <property type="match status" value="2"/>
</dbReference>
<feature type="domain" description="U1-type" evidence="3">
    <location>
        <begin position="337"/>
        <end position="371"/>
    </location>
</feature>
<evidence type="ECO:0000259" key="3">
    <source>
        <dbReference type="SMART" id="SM00451"/>
    </source>
</evidence>
<protein>
    <submittedName>
        <fullName evidence="4">Uncharacterized protein</fullName>
    </submittedName>
</protein>
<dbReference type="Gene3D" id="3.30.160.60">
    <property type="entry name" value="Classic Zinc Finger"/>
    <property type="match status" value="2"/>
</dbReference>
<dbReference type="PANTHER" id="PTHR47487">
    <property type="entry name" value="OS06G0651300 PROTEIN-RELATED"/>
    <property type="match status" value="1"/>
</dbReference>
<sequence length="551" mass="60646">MVAEYPKINRFSPVHSQSQGSYVGVELAGTQRPGGPHTHPLSYPLSLSTPGLLGSVWREIEKQRIREEITAERRLALEAEVRWEMMVEREMGLTRLTSGGAHMVHPPPPVPFGPSSRLAPAPDGVFGTSPLAKPLPDRVSDGAKEEIIPERRLALEAEVQWEMMVEREMGLTRLTSGVAHVIHLPPPVPFGSSSRLGPASDGVFGTSPLAKPLPDKVSNGAKEKPKIVLSVKPNETLHGSKRKAVIPLAGDVSKKRAKEEWSCSLCQVSTTCQQALNEHLTGKKHKSREAAKRYDEGGKSYSIVLLSKGKATEQISGLSESPPKENQNAEDNSNNSRYRFWCDLCQVWSNSVDNMNSHKNGKKHARRLEVKAIERKVAAKQKETIMLVNREGVEEDEKNVPSVDEGSVERKVAERKEIIMLANREGVEEDGKNVPSVDEGSVERKVAERQEIIMLANCEGLEEDGKNVPSVDEGSVERKVAEQQKEIITLGNREGDVGKLVYTRRSGRRWKNVLSVDEGWVCDPVAENEADVGLAKGDMADEAKDEGLNVS</sequence>
<dbReference type="SMART" id="SM00355">
    <property type="entry name" value="ZnF_C2H2"/>
    <property type="match status" value="2"/>
</dbReference>
<dbReference type="Pfam" id="PF12874">
    <property type="entry name" value="zf-met"/>
    <property type="match status" value="2"/>
</dbReference>